<dbReference type="EMBL" id="QXJM01000056">
    <property type="protein sequence ID" value="RIE00453.1"/>
    <property type="molecule type" value="Genomic_DNA"/>
</dbReference>
<name>A0A398CCJ3_9BACL</name>
<keyword evidence="1" id="KW-0620">Polyamine biosynthesis</keyword>
<evidence type="ECO:0000313" key="4">
    <source>
        <dbReference type="Proteomes" id="UP000266340"/>
    </source>
</evidence>
<comment type="caution">
    <text evidence="2">The sequence shown here is derived from an EMBL/GenBank/DDBJ whole genome shotgun (WGS) entry which is preliminary data.</text>
</comment>
<dbReference type="SUPFAM" id="SSF53335">
    <property type="entry name" value="S-adenosyl-L-methionine-dependent methyltransferases"/>
    <property type="match status" value="1"/>
</dbReference>
<protein>
    <submittedName>
        <fullName evidence="2">Spermidine synthase</fullName>
    </submittedName>
</protein>
<dbReference type="Pfam" id="PF01564">
    <property type="entry name" value="Spermine_synth"/>
    <property type="match status" value="1"/>
</dbReference>
<proteinExistence type="predicted"/>
<reference evidence="2 4" key="1">
    <citation type="submission" date="2018-09" db="EMBL/GenBank/DDBJ databases">
        <title>Cohnella cavernae sp. nov., isolated from a karst cave.</title>
        <authorList>
            <person name="Zhu H."/>
        </authorList>
    </citation>
    <scope>NUCLEOTIDE SEQUENCE [LARGE SCALE GENOMIC DNA]</scope>
    <source>
        <strain evidence="2 4">K2E09-144</strain>
    </source>
</reference>
<dbReference type="AlphaFoldDB" id="A0A398CCJ3"/>
<dbReference type="Gene3D" id="3.40.50.150">
    <property type="entry name" value="Vaccinia Virus protein VP39"/>
    <property type="match status" value="1"/>
</dbReference>
<organism evidence="2 4">
    <name type="scientific">Cohnella faecalis</name>
    <dbReference type="NCBI Taxonomy" id="2315694"/>
    <lineage>
        <taxon>Bacteria</taxon>
        <taxon>Bacillati</taxon>
        <taxon>Bacillota</taxon>
        <taxon>Bacilli</taxon>
        <taxon>Bacillales</taxon>
        <taxon>Paenibacillaceae</taxon>
        <taxon>Cohnella</taxon>
    </lineage>
</organism>
<dbReference type="PANTHER" id="PTHR43317:SF1">
    <property type="entry name" value="THERMOSPERMINE SYNTHASE ACAULIS5"/>
    <property type="match status" value="1"/>
</dbReference>
<dbReference type="GO" id="GO:0010487">
    <property type="term" value="F:thermospermine synthase activity"/>
    <property type="evidence" value="ECO:0007669"/>
    <property type="project" value="TreeGrafter"/>
</dbReference>
<sequence length="258" mass="28375">MHLLAEESSRFNERLAVYETTRLYGETGKYRILQFADAAVQGAADLKNPSRIVLPYQRALLHLMERNVPSLEDVFVIGHGIGSIAGQYPHKRFVVAEIDEKVVELSRLFFNYRLDNVIVGDGRTILLDQAANAFDCIILDAFNSNGTPGHLVSVPFFDLTADKLDSRGILLVNVVGKAVNDKLVNAIHSSMRQAYGCTKAFFLPGEDDDRSGNVLLTGSGGVIEYDAGQMAGFAEIELEEGYPIRDGRAYISGSSRRS</sequence>
<evidence type="ECO:0000256" key="1">
    <source>
        <dbReference type="ARBA" id="ARBA00023115"/>
    </source>
</evidence>
<dbReference type="NCBIfam" id="NF037959">
    <property type="entry name" value="MFS_SpdSyn"/>
    <property type="match status" value="1"/>
</dbReference>
<dbReference type="InterPro" id="IPR029063">
    <property type="entry name" value="SAM-dependent_MTases_sf"/>
</dbReference>
<dbReference type="GO" id="GO:0006596">
    <property type="term" value="P:polyamine biosynthetic process"/>
    <property type="evidence" value="ECO:0007669"/>
    <property type="project" value="UniProtKB-KW"/>
</dbReference>
<dbReference type="PANTHER" id="PTHR43317">
    <property type="entry name" value="THERMOSPERMINE SYNTHASE ACAULIS5"/>
    <property type="match status" value="1"/>
</dbReference>
<accession>A0A398CCJ3</accession>
<gene>
    <name evidence="3" type="ORF">D3H35_02175</name>
    <name evidence="2" type="ORF">D3H35_29040</name>
</gene>
<evidence type="ECO:0000313" key="2">
    <source>
        <dbReference type="EMBL" id="RIE00453.1"/>
    </source>
</evidence>
<dbReference type="EMBL" id="QXJM01000015">
    <property type="protein sequence ID" value="RIE05198.1"/>
    <property type="molecule type" value="Genomic_DNA"/>
</dbReference>
<dbReference type="OrthoDB" id="9761985at2"/>
<keyword evidence="4" id="KW-1185">Reference proteome</keyword>
<dbReference type="RefSeq" id="WP_119147578.1">
    <property type="nucleotide sequence ID" value="NZ_JBHSOV010000044.1"/>
</dbReference>
<evidence type="ECO:0000313" key="3">
    <source>
        <dbReference type="EMBL" id="RIE05198.1"/>
    </source>
</evidence>
<dbReference type="Proteomes" id="UP000266340">
    <property type="component" value="Unassembled WGS sequence"/>
</dbReference>